<feature type="transmembrane region" description="Helical" evidence="7">
    <location>
        <begin position="220"/>
        <end position="237"/>
    </location>
</feature>
<protein>
    <submittedName>
        <fullName evidence="9">MFS transporter</fullName>
    </submittedName>
</protein>
<feature type="transmembrane region" description="Helical" evidence="7">
    <location>
        <begin position="392"/>
        <end position="412"/>
    </location>
</feature>
<dbReference type="Pfam" id="PF07690">
    <property type="entry name" value="MFS_1"/>
    <property type="match status" value="1"/>
</dbReference>
<organism evidence="9">
    <name type="scientific">Cyberlindnera americana</name>
    <dbReference type="NCBI Taxonomy" id="36016"/>
    <lineage>
        <taxon>Eukaryota</taxon>
        <taxon>Fungi</taxon>
        <taxon>Dikarya</taxon>
        <taxon>Ascomycota</taxon>
        <taxon>Saccharomycotina</taxon>
        <taxon>Saccharomycetes</taxon>
        <taxon>Phaffomycetales</taxon>
        <taxon>Phaffomycetaceae</taxon>
        <taxon>Cyberlindnera</taxon>
    </lineage>
</organism>
<feature type="transmembrane region" description="Helical" evidence="7">
    <location>
        <begin position="330"/>
        <end position="350"/>
    </location>
</feature>
<dbReference type="EMBL" id="MK890648">
    <property type="protein sequence ID" value="QFR37153.1"/>
    <property type="molecule type" value="Genomic_DNA"/>
</dbReference>
<evidence type="ECO:0000256" key="4">
    <source>
        <dbReference type="ARBA" id="ARBA00022989"/>
    </source>
</evidence>
<comment type="subcellular location">
    <subcellularLocation>
        <location evidence="1">Membrane</location>
        <topology evidence="1">Multi-pass membrane protein</topology>
    </subcellularLocation>
</comment>
<feature type="region of interest" description="Disordered" evidence="6">
    <location>
        <begin position="534"/>
        <end position="566"/>
    </location>
</feature>
<evidence type="ECO:0000259" key="8">
    <source>
        <dbReference type="PROSITE" id="PS50850"/>
    </source>
</evidence>
<accession>A0A5P8N910</accession>
<keyword evidence="4 7" id="KW-1133">Transmembrane helix</keyword>
<evidence type="ECO:0000256" key="7">
    <source>
        <dbReference type="SAM" id="Phobius"/>
    </source>
</evidence>
<dbReference type="InterPro" id="IPR020846">
    <property type="entry name" value="MFS_dom"/>
</dbReference>
<feature type="domain" description="Major facilitator superfamily (MFS) profile" evidence="8">
    <location>
        <begin position="25"/>
        <end position="529"/>
    </location>
</feature>
<feature type="transmembrane region" description="Helical" evidence="7">
    <location>
        <begin position="471"/>
        <end position="494"/>
    </location>
</feature>
<dbReference type="PANTHER" id="PTHR42718:SF9">
    <property type="entry name" value="MAJOR FACILITATOR SUPERFAMILY MULTIDRUG TRANSPORTER MFSC"/>
    <property type="match status" value="1"/>
</dbReference>
<evidence type="ECO:0000256" key="3">
    <source>
        <dbReference type="ARBA" id="ARBA00022692"/>
    </source>
</evidence>
<feature type="transmembrane region" description="Helical" evidence="7">
    <location>
        <begin position="149"/>
        <end position="169"/>
    </location>
</feature>
<keyword evidence="3 7" id="KW-0812">Transmembrane</keyword>
<feature type="transmembrane region" description="Helical" evidence="7">
    <location>
        <begin position="249"/>
        <end position="271"/>
    </location>
</feature>
<feature type="transmembrane region" description="Helical" evidence="7">
    <location>
        <begin position="125"/>
        <end position="142"/>
    </location>
</feature>
<dbReference type="GO" id="GO:0016020">
    <property type="term" value="C:membrane"/>
    <property type="evidence" value="ECO:0007669"/>
    <property type="project" value="UniProtKB-SubCell"/>
</dbReference>
<keyword evidence="5 7" id="KW-0472">Membrane</keyword>
<name>A0A5P8N910_9ASCO</name>
<dbReference type="PROSITE" id="PS50850">
    <property type="entry name" value="MFS"/>
    <property type="match status" value="1"/>
</dbReference>
<feature type="transmembrane region" description="Helical" evidence="7">
    <location>
        <begin position="362"/>
        <end position="380"/>
    </location>
</feature>
<feature type="transmembrane region" description="Helical" evidence="7">
    <location>
        <begin position="60"/>
        <end position="79"/>
    </location>
</feature>
<evidence type="ECO:0000256" key="5">
    <source>
        <dbReference type="ARBA" id="ARBA00023136"/>
    </source>
</evidence>
<dbReference type="PANTHER" id="PTHR42718">
    <property type="entry name" value="MAJOR FACILITATOR SUPERFAMILY MULTIDRUG TRANSPORTER MFSC"/>
    <property type="match status" value="1"/>
</dbReference>
<dbReference type="AlphaFoldDB" id="A0A5P8N910"/>
<dbReference type="InterPro" id="IPR036259">
    <property type="entry name" value="MFS_trans_sf"/>
</dbReference>
<evidence type="ECO:0000313" key="9">
    <source>
        <dbReference type="EMBL" id="QFR37153.1"/>
    </source>
</evidence>
<evidence type="ECO:0000256" key="2">
    <source>
        <dbReference type="ARBA" id="ARBA00022448"/>
    </source>
</evidence>
<evidence type="ECO:0000256" key="6">
    <source>
        <dbReference type="SAM" id="MobiDB-lite"/>
    </source>
</evidence>
<feature type="transmembrane region" description="Helical" evidence="7">
    <location>
        <begin position="24"/>
        <end position="48"/>
    </location>
</feature>
<keyword evidence="2" id="KW-0813">Transport</keyword>
<dbReference type="Gene3D" id="1.20.1250.20">
    <property type="entry name" value="MFS general substrate transporter like domains"/>
    <property type="match status" value="1"/>
</dbReference>
<feature type="transmembrane region" description="Helical" evidence="7">
    <location>
        <begin position="506"/>
        <end position="524"/>
    </location>
</feature>
<feature type="transmembrane region" description="Helical" evidence="7">
    <location>
        <begin position="91"/>
        <end position="119"/>
    </location>
</feature>
<gene>
    <name evidence="9" type="ORF">g4365</name>
</gene>
<dbReference type="InterPro" id="IPR011701">
    <property type="entry name" value="MFS"/>
</dbReference>
<dbReference type="GO" id="GO:0022857">
    <property type="term" value="F:transmembrane transporter activity"/>
    <property type="evidence" value="ECO:0007669"/>
    <property type="project" value="InterPro"/>
</dbReference>
<feature type="transmembrane region" description="Helical" evidence="7">
    <location>
        <begin position="432"/>
        <end position="450"/>
    </location>
</feature>
<dbReference type="SUPFAM" id="SSF103473">
    <property type="entry name" value="MFS general substrate transporter"/>
    <property type="match status" value="1"/>
</dbReference>
<feature type="transmembrane region" description="Helical" evidence="7">
    <location>
        <begin position="181"/>
        <end position="200"/>
    </location>
</feature>
<feature type="compositionally biased region" description="Basic and acidic residues" evidence="6">
    <location>
        <begin position="534"/>
        <end position="545"/>
    </location>
</feature>
<reference evidence="9" key="1">
    <citation type="journal article" date="2019" name="Front. Microbiol.">
        <title>An Overview of Genes From Cyberlindnera americana, a Symbiont Yeast Isolated From the Gut of the Bark Beetle Dendroctonus rhizophagus (Curculionidae: Scolytinae), Involved in the Detoxification Process Using Genome and Transcriptome Data.</title>
        <authorList>
            <person name="Soto-Robles L.V."/>
            <person name="Torres-Banda V."/>
            <person name="Rivera-Orduna F.N."/>
            <person name="Curiel-Quesada E."/>
            <person name="Hidalgo-Lara M.E."/>
            <person name="Zuniga G."/>
        </authorList>
    </citation>
    <scope>NUCLEOTIDE SEQUENCE</scope>
    <source>
        <strain evidence="9">ChDrAdgY46</strain>
    </source>
</reference>
<sequence length="566" mass="62992">MNSIVSINNKLQGAVPMERRSKGFAFFLVLLGTSIDNLNVTGSITSFFSIYEHFGATSYTASWTLSAYSLTLGAFILLAGKVTDMLGAHRVFYVAVSFMSIFALICAVITKSIIALIVFRAFQGIAASFLIPSAFAVAGSYFKGRYYKYALVALILAVSGTFGLGLVLGGAFSGTKDGYKGLYYLTFALGSTVSILLYFFMVPVERTEEHKKMKMKYLDIYGSTMFVIGLLLIILAFTESANGWKRPTVYVPLPIGILILLVAFGYELVYISGYQDKINQKLADDKESDVDVENLKKYESDSGNYPADINMWRYKVQVLFPREVLKVPNFIQFIIATPLFYVAMMAIMTVEVQYWLYVEHDTPLIAGLKMFPLSVGFFVGSMTNREDIIYKISMKWVLVVTQAVTVGLSVWMSYHKFDDGKSYWVYEFVPSLLYGYLSSIYLGVYLNALLRRTPVHLQGVVSGLLQTASQMAICLGTAIVASLLGNVTIAYTYAERVDLTKRIGHAFYFVYATLSLAVVVMILLEDRKSVGDELEEQPKEAEESHISNGEISHNVTTEQASLETTN</sequence>
<feature type="compositionally biased region" description="Polar residues" evidence="6">
    <location>
        <begin position="546"/>
        <end position="566"/>
    </location>
</feature>
<evidence type="ECO:0000256" key="1">
    <source>
        <dbReference type="ARBA" id="ARBA00004141"/>
    </source>
</evidence>
<proteinExistence type="predicted"/>